<dbReference type="KEGG" id="mpd:MCP_1499"/>
<evidence type="ECO:0000313" key="2">
    <source>
        <dbReference type="Proteomes" id="UP000001882"/>
    </source>
</evidence>
<evidence type="ECO:0008006" key="3">
    <source>
        <dbReference type="Google" id="ProtNLM"/>
    </source>
</evidence>
<reference evidence="1 2" key="1">
    <citation type="journal article" date="2007" name="Appl. Environ. Microbiol.">
        <title>Isolation of key methanogens for global methane emission from rice paddy fields: a novel isolate affiliated with the clone cluster rice cluster I.</title>
        <authorList>
            <person name="Sakai S."/>
            <person name="Imachi H."/>
            <person name="Sekiguchi Y."/>
            <person name="Ohashi A."/>
            <person name="Harada H."/>
            <person name="Kamagata Y."/>
        </authorList>
    </citation>
    <scope>NUCLEOTIDE SEQUENCE [LARGE SCALE GENOMIC DNA]</scope>
    <source>
        <strain evidence="2">DSM 17711 / JCM 13418 / NBRC 101707 / SANAE</strain>
    </source>
</reference>
<dbReference type="AlphaFoldDB" id="D1YYP9"/>
<dbReference type="InParanoid" id="D1YYP9"/>
<dbReference type="RefSeq" id="WP_012900250.1">
    <property type="nucleotide sequence ID" value="NC_013665.1"/>
</dbReference>
<name>D1YYP9_METPS</name>
<dbReference type="GeneID" id="8681445"/>
<sequence>MAEKCPQVEPEERFVAVSFPEYVREYLENESEETGLTVSAIVSKIVTDHVREEKKSRCG</sequence>
<keyword evidence="2" id="KW-1185">Reference proteome</keyword>
<organism evidence="1 2">
    <name type="scientific">Methanocella paludicola (strain DSM 17711 / JCM 13418 / NBRC 101707 / SANAE)</name>
    <dbReference type="NCBI Taxonomy" id="304371"/>
    <lineage>
        <taxon>Archaea</taxon>
        <taxon>Methanobacteriati</taxon>
        <taxon>Methanobacteriota</taxon>
        <taxon>Stenosarchaea group</taxon>
        <taxon>Methanomicrobia</taxon>
        <taxon>Methanocellales</taxon>
        <taxon>Methanocellaceae</taxon>
        <taxon>Methanocella</taxon>
    </lineage>
</organism>
<evidence type="ECO:0000313" key="1">
    <source>
        <dbReference type="EMBL" id="BAI61571.1"/>
    </source>
</evidence>
<dbReference type="EMBL" id="AP011532">
    <property type="protein sequence ID" value="BAI61571.1"/>
    <property type="molecule type" value="Genomic_DNA"/>
</dbReference>
<accession>D1YYP9</accession>
<gene>
    <name evidence="1" type="ordered locus">MCP_1499</name>
</gene>
<protein>
    <recommendedName>
        <fullName evidence="3">CopG-like ribbon-helix-helix domain-containing protein</fullName>
    </recommendedName>
</protein>
<reference evidence="1 2" key="2">
    <citation type="journal article" date="2008" name="Int. J. Syst. Evol. Microbiol.">
        <title>Methanocella paludicola gen. nov., sp. nov., a methane-producing archaeon, the first isolate of the lineage 'Rice Cluster I', and proposal of the new archaeal order Methanocellales ord. nov.</title>
        <authorList>
            <person name="Sakai S."/>
            <person name="Imachi H."/>
            <person name="Hanada S."/>
            <person name="Ohashi A."/>
            <person name="Harada H."/>
            <person name="Kamagata Y."/>
        </authorList>
    </citation>
    <scope>NUCLEOTIDE SEQUENCE [LARGE SCALE GENOMIC DNA]</scope>
    <source>
        <strain evidence="2">DSM 17711 / JCM 13418 / NBRC 101707 / SANAE</strain>
    </source>
</reference>
<dbReference type="Proteomes" id="UP000001882">
    <property type="component" value="Chromosome"/>
</dbReference>
<proteinExistence type="predicted"/>
<reference evidence="2" key="3">
    <citation type="journal article" date="2011" name="PLoS ONE">
        <title>Genome sequence of a mesophilic hydrogenotrophic methanogen Methanocella paludicola, the first cultivated representative of the order Methanocellales.</title>
        <authorList>
            <person name="Sakai S."/>
            <person name="Takaki Y."/>
            <person name="Shimamura S."/>
            <person name="Sekine M."/>
            <person name="Tajima T."/>
            <person name="Kosugi H."/>
            <person name="Ichikawa N."/>
            <person name="Tasumi E."/>
            <person name="Hiraki A.T."/>
            <person name="Shimizu A."/>
            <person name="Kato Y."/>
            <person name="Nishiko R."/>
            <person name="Mori K."/>
            <person name="Fujita N."/>
            <person name="Imachi H."/>
            <person name="Takai K."/>
        </authorList>
    </citation>
    <scope>NUCLEOTIDE SEQUENCE [LARGE SCALE GENOMIC DNA]</scope>
    <source>
        <strain evidence="2">DSM 17711 / JCM 13418 / NBRC 101707 / SANAE</strain>
    </source>
</reference>
<dbReference type="STRING" id="304371.MCP_1499"/>